<evidence type="ECO:0000313" key="6">
    <source>
        <dbReference type="Proteomes" id="UP000826195"/>
    </source>
</evidence>
<keyword evidence="2" id="KW-0103">Bromodomain</keyword>
<dbReference type="AlphaFoldDB" id="A0AAV7I0S4"/>
<evidence type="ECO:0000256" key="2">
    <source>
        <dbReference type="ARBA" id="ARBA00023117"/>
    </source>
</evidence>
<dbReference type="SUPFAM" id="SSF47370">
    <property type="entry name" value="Bromodomain"/>
    <property type="match status" value="1"/>
</dbReference>
<dbReference type="GO" id="GO:0005634">
    <property type="term" value="C:nucleus"/>
    <property type="evidence" value="ECO:0007669"/>
    <property type="project" value="UniProtKB-SubCell"/>
</dbReference>
<keyword evidence="6" id="KW-1185">Reference proteome</keyword>
<dbReference type="EMBL" id="JAHXZJ010001533">
    <property type="protein sequence ID" value="KAH0551199.1"/>
    <property type="molecule type" value="Genomic_DNA"/>
</dbReference>
<feature type="region of interest" description="Disordered" evidence="4">
    <location>
        <begin position="1"/>
        <end position="72"/>
    </location>
</feature>
<dbReference type="GO" id="GO:0000785">
    <property type="term" value="C:chromatin"/>
    <property type="evidence" value="ECO:0007669"/>
    <property type="project" value="TreeGrafter"/>
</dbReference>
<proteinExistence type="predicted"/>
<evidence type="ECO:0000256" key="3">
    <source>
        <dbReference type="ARBA" id="ARBA00023242"/>
    </source>
</evidence>
<protein>
    <submittedName>
        <fullName evidence="5">Uncharacterized protein</fullName>
    </submittedName>
</protein>
<dbReference type="PANTHER" id="PTHR45915:SF2">
    <property type="entry name" value="TOUTATIS, ISOFORM E"/>
    <property type="match status" value="1"/>
</dbReference>
<dbReference type="PANTHER" id="PTHR45915">
    <property type="entry name" value="TRANSCRIPTION INTERMEDIARY FACTOR"/>
    <property type="match status" value="1"/>
</dbReference>
<keyword evidence="3" id="KW-0539">Nucleus</keyword>
<evidence type="ECO:0000313" key="5">
    <source>
        <dbReference type="EMBL" id="KAH0551199.1"/>
    </source>
</evidence>
<accession>A0AAV7I0S4</accession>
<evidence type="ECO:0000256" key="4">
    <source>
        <dbReference type="SAM" id="MobiDB-lite"/>
    </source>
</evidence>
<dbReference type="InterPro" id="IPR036427">
    <property type="entry name" value="Bromodomain-like_sf"/>
</dbReference>
<comment type="subcellular location">
    <subcellularLocation>
        <location evidence="1">Nucleus</location>
    </subcellularLocation>
</comment>
<dbReference type="Gene3D" id="1.20.920.10">
    <property type="entry name" value="Bromodomain-like"/>
    <property type="match status" value="1"/>
</dbReference>
<organism evidence="5 6">
    <name type="scientific">Cotesia glomerata</name>
    <name type="common">Lepidopteran parasitic wasp</name>
    <name type="synonym">Apanteles glomeratus</name>
    <dbReference type="NCBI Taxonomy" id="32391"/>
    <lineage>
        <taxon>Eukaryota</taxon>
        <taxon>Metazoa</taxon>
        <taxon>Ecdysozoa</taxon>
        <taxon>Arthropoda</taxon>
        <taxon>Hexapoda</taxon>
        <taxon>Insecta</taxon>
        <taxon>Pterygota</taxon>
        <taxon>Neoptera</taxon>
        <taxon>Endopterygota</taxon>
        <taxon>Hymenoptera</taxon>
        <taxon>Apocrita</taxon>
        <taxon>Ichneumonoidea</taxon>
        <taxon>Braconidae</taxon>
        <taxon>Microgastrinae</taxon>
        <taxon>Cotesia</taxon>
    </lineage>
</organism>
<comment type="caution">
    <text evidence="5">The sequence shown here is derived from an EMBL/GenBank/DDBJ whole genome shotgun (WGS) entry which is preliminary data.</text>
</comment>
<sequence length="115" mass="13144">MIYNRCQEESGIVQKLSDSKQPKSRNSSRRNPTPSTASNTNVEDAKEEAPTSAASSPRKETGNNRHLTKKQQRELAPCKILLEQLEQQDEAWPFLLPVNTKQFPTYKKSSRLLWT</sequence>
<reference evidence="5 6" key="1">
    <citation type="journal article" date="2021" name="J. Hered.">
        <title>A chromosome-level genome assembly of the parasitoid wasp, Cotesia glomerata (Hymenoptera: Braconidae).</title>
        <authorList>
            <person name="Pinto B.J."/>
            <person name="Weis J.J."/>
            <person name="Gamble T."/>
            <person name="Ode P.J."/>
            <person name="Paul R."/>
            <person name="Zaspel J.M."/>
        </authorList>
    </citation>
    <scope>NUCLEOTIDE SEQUENCE [LARGE SCALE GENOMIC DNA]</scope>
    <source>
        <strain evidence="5">CgM1</strain>
    </source>
</reference>
<name>A0AAV7I0S4_COTGL</name>
<evidence type="ECO:0000256" key="1">
    <source>
        <dbReference type="ARBA" id="ARBA00004123"/>
    </source>
</evidence>
<gene>
    <name evidence="5" type="ORF">KQX54_000607</name>
</gene>
<dbReference type="Proteomes" id="UP000826195">
    <property type="component" value="Unassembled WGS sequence"/>
</dbReference>